<feature type="non-terminal residue" evidence="2">
    <location>
        <position position="51"/>
    </location>
</feature>
<keyword evidence="1" id="KW-1133">Transmembrane helix</keyword>
<gene>
    <name evidence="2" type="ORF">Q604_UNBC16986G0001</name>
</gene>
<protein>
    <submittedName>
        <fullName evidence="2">Peptidase, A24 (Type IV prepilin peptidase) family protein</fullName>
    </submittedName>
</protein>
<reference evidence="2" key="1">
    <citation type="submission" date="2013-12" db="EMBL/GenBank/DDBJ databases">
        <title>A Varibaculum cambriense genome reconstructed from a premature infant gut community with otherwise low bacterial novelty that shifts toward anaerobic metabolism during the third week of life.</title>
        <authorList>
            <person name="Brown C.T."/>
            <person name="Sharon I."/>
            <person name="Thomas B.C."/>
            <person name="Castelle C.J."/>
            <person name="Morowitz M.J."/>
            <person name="Banfield J.F."/>
        </authorList>
    </citation>
    <scope>NUCLEOTIDE SEQUENCE</scope>
</reference>
<name>W1XAW7_9ZZZZ</name>
<dbReference type="AlphaFoldDB" id="W1XAW7"/>
<evidence type="ECO:0000313" key="2">
    <source>
        <dbReference type="EMBL" id="ETJ27403.1"/>
    </source>
</evidence>
<comment type="caution">
    <text evidence="2">The sequence shown here is derived from an EMBL/GenBank/DDBJ whole genome shotgun (WGS) entry which is preliminary data.</text>
</comment>
<accession>W1XAW7</accession>
<keyword evidence="1" id="KW-0472">Membrane</keyword>
<feature type="transmembrane region" description="Helical" evidence="1">
    <location>
        <begin position="6"/>
        <end position="23"/>
    </location>
</feature>
<proteinExistence type="predicted"/>
<sequence>MKGTNYVIGLFVYIASILLPIIVSSKAISYTHIALYAVFSLIIIAGATIDM</sequence>
<evidence type="ECO:0000256" key="1">
    <source>
        <dbReference type="SAM" id="Phobius"/>
    </source>
</evidence>
<organism evidence="2">
    <name type="scientific">human gut metagenome</name>
    <dbReference type="NCBI Taxonomy" id="408170"/>
    <lineage>
        <taxon>unclassified sequences</taxon>
        <taxon>metagenomes</taxon>
        <taxon>organismal metagenomes</taxon>
    </lineage>
</organism>
<feature type="transmembrane region" description="Helical" evidence="1">
    <location>
        <begin position="30"/>
        <end position="49"/>
    </location>
</feature>
<dbReference type="EMBL" id="AZMM01016986">
    <property type="protein sequence ID" value="ETJ27403.1"/>
    <property type="molecule type" value="Genomic_DNA"/>
</dbReference>
<keyword evidence="1" id="KW-0812">Transmembrane</keyword>